<dbReference type="PROSITE" id="PS50089">
    <property type="entry name" value="ZF_RING_2"/>
    <property type="match status" value="1"/>
</dbReference>
<dbReference type="AlphaFoldDB" id="A0A084AMC0"/>
<feature type="region of interest" description="Disordered" evidence="13">
    <location>
        <begin position="398"/>
        <end position="418"/>
    </location>
</feature>
<keyword evidence="8" id="KW-0833">Ubl conjugation pathway</keyword>
<evidence type="ECO:0000256" key="9">
    <source>
        <dbReference type="ARBA" id="ARBA00022833"/>
    </source>
</evidence>
<keyword evidence="9" id="KW-0862">Zinc</keyword>
<dbReference type="EMBL" id="KL648658">
    <property type="protein sequence ID" value="KEY66449.1"/>
    <property type="molecule type" value="Genomic_DNA"/>
</dbReference>
<dbReference type="HOGENOM" id="CLU_008264_1_0_1"/>
<keyword evidence="15" id="KW-0732">Signal</keyword>
<keyword evidence="5 14" id="KW-0812">Transmembrane</keyword>
<reference evidence="17 18" key="1">
    <citation type="journal article" date="2014" name="BMC Genomics">
        <title>Comparative genome sequencing reveals chemotype-specific gene clusters in the toxigenic black mold Stachybotrys.</title>
        <authorList>
            <person name="Semeiks J."/>
            <person name="Borek D."/>
            <person name="Otwinowski Z."/>
            <person name="Grishin N.V."/>
        </authorList>
    </citation>
    <scope>NUCLEOTIDE SEQUENCE [LARGE SCALE GENOMIC DNA]</scope>
    <source>
        <strain evidence="18">CBS 109288 / IBT 7711</strain>
    </source>
</reference>
<keyword evidence="11 14" id="KW-0472">Membrane</keyword>
<feature type="compositionally biased region" description="Basic and acidic residues" evidence="13">
    <location>
        <begin position="398"/>
        <end position="407"/>
    </location>
</feature>
<accession>A0A084AMC0</accession>
<dbReference type="SMART" id="SM00184">
    <property type="entry name" value="RING"/>
    <property type="match status" value="1"/>
</dbReference>
<name>A0A084AMC0_STACB</name>
<evidence type="ECO:0000256" key="2">
    <source>
        <dbReference type="ARBA" id="ARBA00004141"/>
    </source>
</evidence>
<dbReference type="EC" id="2.3.2.27" evidence="3"/>
<evidence type="ECO:0000256" key="7">
    <source>
        <dbReference type="ARBA" id="ARBA00022771"/>
    </source>
</evidence>
<dbReference type="SUPFAM" id="SSF57850">
    <property type="entry name" value="RING/U-box"/>
    <property type="match status" value="1"/>
</dbReference>
<keyword evidence="7 12" id="KW-0863">Zinc-finger</keyword>
<feature type="transmembrane region" description="Helical" evidence="14">
    <location>
        <begin position="213"/>
        <end position="234"/>
    </location>
</feature>
<gene>
    <name evidence="17" type="ORF">S7711_06189</name>
</gene>
<dbReference type="OrthoDB" id="8062037at2759"/>
<keyword evidence="18" id="KW-1185">Reference proteome</keyword>
<feature type="compositionally biased region" description="Low complexity" evidence="13">
    <location>
        <begin position="323"/>
        <end position="335"/>
    </location>
</feature>
<dbReference type="InterPro" id="IPR013083">
    <property type="entry name" value="Znf_RING/FYVE/PHD"/>
</dbReference>
<feature type="compositionally biased region" description="Polar residues" evidence="13">
    <location>
        <begin position="303"/>
        <end position="312"/>
    </location>
</feature>
<keyword evidence="10 14" id="KW-1133">Transmembrane helix</keyword>
<evidence type="ECO:0000256" key="1">
    <source>
        <dbReference type="ARBA" id="ARBA00000900"/>
    </source>
</evidence>
<feature type="domain" description="RING-type" evidence="16">
    <location>
        <begin position="349"/>
        <end position="391"/>
    </location>
</feature>
<dbReference type="GO" id="GO:0008270">
    <property type="term" value="F:zinc ion binding"/>
    <property type="evidence" value="ECO:0007669"/>
    <property type="project" value="UniProtKB-KW"/>
</dbReference>
<dbReference type="Proteomes" id="UP000028045">
    <property type="component" value="Unassembled WGS sequence"/>
</dbReference>
<evidence type="ECO:0000256" key="13">
    <source>
        <dbReference type="SAM" id="MobiDB-lite"/>
    </source>
</evidence>
<keyword evidence="6" id="KW-0479">Metal-binding</keyword>
<comment type="catalytic activity">
    <reaction evidence="1">
        <text>S-ubiquitinyl-[E2 ubiquitin-conjugating enzyme]-L-cysteine + [acceptor protein]-L-lysine = [E2 ubiquitin-conjugating enzyme]-L-cysteine + N(6)-ubiquitinyl-[acceptor protein]-L-lysine.</text>
        <dbReference type="EC" id="2.3.2.27"/>
    </reaction>
</comment>
<evidence type="ECO:0000256" key="12">
    <source>
        <dbReference type="PROSITE-ProRule" id="PRU00175"/>
    </source>
</evidence>
<protein>
    <recommendedName>
        <fullName evidence="3">RING-type E3 ubiquitin transferase</fullName>
        <ecNumber evidence="3">2.3.2.27</ecNumber>
    </recommendedName>
</protein>
<dbReference type="Pfam" id="PF13639">
    <property type="entry name" value="zf-RING_2"/>
    <property type="match status" value="1"/>
</dbReference>
<evidence type="ECO:0000256" key="14">
    <source>
        <dbReference type="SAM" id="Phobius"/>
    </source>
</evidence>
<dbReference type="InterPro" id="IPR001841">
    <property type="entry name" value="Znf_RING"/>
</dbReference>
<evidence type="ECO:0000256" key="3">
    <source>
        <dbReference type="ARBA" id="ARBA00012483"/>
    </source>
</evidence>
<evidence type="ECO:0000259" key="16">
    <source>
        <dbReference type="PROSITE" id="PS50089"/>
    </source>
</evidence>
<dbReference type="PANTHER" id="PTHR45977:SF4">
    <property type="entry name" value="RING-TYPE DOMAIN-CONTAINING PROTEIN"/>
    <property type="match status" value="1"/>
</dbReference>
<dbReference type="GO" id="GO:0006511">
    <property type="term" value="P:ubiquitin-dependent protein catabolic process"/>
    <property type="evidence" value="ECO:0007669"/>
    <property type="project" value="TreeGrafter"/>
</dbReference>
<evidence type="ECO:0000256" key="4">
    <source>
        <dbReference type="ARBA" id="ARBA00022679"/>
    </source>
</evidence>
<comment type="subcellular location">
    <subcellularLocation>
        <location evidence="2">Membrane</location>
        <topology evidence="2">Multi-pass membrane protein</topology>
    </subcellularLocation>
</comment>
<feature type="compositionally biased region" description="Polar residues" evidence="13">
    <location>
        <begin position="465"/>
        <end position="475"/>
    </location>
</feature>
<evidence type="ECO:0000256" key="15">
    <source>
        <dbReference type="SAM" id="SignalP"/>
    </source>
</evidence>
<evidence type="ECO:0000256" key="10">
    <source>
        <dbReference type="ARBA" id="ARBA00022989"/>
    </source>
</evidence>
<keyword evidence="4" id="KW-0808">Transferase</keyword>
<evidence type="ECO:0000256" key="8">
    <source>
        <dbReference type="ARBA" id="ARBA00022786"/>
    </source>
</evidence>
<evidence type="ECO:0000313" key="17">
    <source>
        <dbReference type="EMBL" id="KEY66449.1"/>
    </source>
</evidence>
<proteinExistence type="predicted"/>
<dbReference type="GO" id="GO:0061630">
    <property type="term" value="F:ubiquitin protein ligase activity"/>
    <property type="evidence" value="ECO:0007669"/>
    <property type="project" value="UniProtKB-EC"/>
</dbReference>
<dbReference type="Gene3D" id="3.30.40.10">
    <property type="entry name" value="Zinc/RING finger domain, C3HC4 (zinc finger)"/>
    <property type="match status" value="1"/>
</dbReference>
<feature type="chain" id="PRO_5001770830" description="RING-type E3 ubiquitin transferase" evidence="15">
    <location>
        <begin position="27"/>
        <end position="505"/>
    </location>
</feature>
<organism evidence="17 18">
    <name type="scientific">Stachybotrys chartarum (strain CBS 109288 / IBT 7711)</name>
    <name type="common">Toxic black mold</name>
    <name type="synonym">Stilbospora chartarum</name>
    <dbReference type="NCBI Taxonomy" id="1280523"/>
    <lineage>
        <taxon>Eukaryota</taxon>
        <taxon>Fungi</taxon>
        <taxon>Dikarya</taxon>
        <taxon>Ascomycota</taxon>
        <taxon>Pezizomycotina</taxon>
        <taxon>Sordariomycetes</taxon>
        <taxon>Hypocreomycetidae</taxon>
        <taxon>Hypocreales</taxon>
        <taxon>Stachybotryaceae</taxon>
        <taxon>Stachybotrys</taxon>
    </lineage>
</organism>
<evidence type="ECO:0000256" key="6">
    <source>
        <dbReference type="ARBA" id="ARBA00022723"/>
    </source>
</evidence>
<sequence length="505" mass="54957">MAFPRVRHATIRVLLGLACAANVCSADATSWADDDVPEWATENPMHLALSLGGVDLLAQEYTMIPLTQNIGANESAASRGIVHINGYMISAEPSTYHMINSSQDIAYLSCDTSASDASIDHNQMFNDLMSYEPLAIVLYSTSRNWCAIGDDTTLEYTSIFSMADAAESIQVLSYLNETNDGEIVRATISGSRDADEPTITHPPRTGSSTAMSILYAVTGLVAAMFLIVIISGAIRAHRYPERYGPRGAGGGRPRQSRAKGLARAVLDTIPIVKFGSQQPPKPDPELEMDAATTDAEHATTNDRSLNNASNAQELPDSHDAHTATRSSMTPSSRPTQDVDGEANGGHLGCTICTEDFRVGEDVRVLPCSHQFHPNCIDPWLINVSGTCPLCRMDLRPGRGGSRDDAHTGTESGLPPPLVFDDGEGSLTHNRHRFSRFFDVNRLRQAPYEEQMAALRQMRSVHTEQNEGVSRTSTTETDGESRRQGARLAAKLKDKFRIRTRAQTPP</sequence>
<feature type="region of interest" description="Disordered" evidence="13">
    <location>
        <begin position="458"/>
        <end position="505"/>
    </location>
</feature>
<evidence type="ECO:0000256" key="5">
    <source>
        <dbReference type="ARBA" id="ARBA00022692"/>
    </source>
</evidence>
<evidence type="ECO:0000256" key="11">
    <source>
        <dbReference type="ARBA" id="ARBA00023136"/>
    </source>
</evidence>
<evidence type="ECO:0000313" key="18">
    <source>
        <dbReference type="Proteomes" id="UP000028045"/>
    </source>
</evidence>
<dbReference type="PANTHER" id="PTHR45977">
    <property type="entry name" value="TARGET OF ERK KINASE MPK-1"/>
    <property type="match status" value="1"/>
</dbReference>
<dbReference type="GO" id="GO:0016567">
    <property type="term" value="P:protein ubiquitination"/>
    <property type="evidence" value="ECO:0007669"/>
    <property type="project" value="TreeGrafter"/>
</dbReference>
<feature type="signal peptide" evidence="15">
    <location>
        <begin position="1"/>
        <end position="26"/>
    </location>
</feature>
<dbReference type="CDD" id="cd16454">
    <property type="entry name" value="RING-H2_PA-TM-RING"/>
    <property type="match status" value="1"/>
</dbReference>
<feature type="region of interest" description="Disordered" evidence="13">
    <location>
        <begin position="240"/>
        <end position="343"/>
    </location>
</feature>
<dbReference type="GO" id="GO:0016020">
    <property type="term" value="C:membrane"/>
    <property type="evidence" value="ECO:0007669"/>
    <property type="project" value="UniProtKB-SubCell"/>
</dbReference>